<gene>
    <name evidence="2" type="primary">hfq_1</name>
    <name evidence="2" type="ORF">CM83_36055</name>
</gene>
<protein>
    <submittedName>
        <fullName evidence="2">Protein hfq</fullName>
    </submittedName>
</protein>
<evidence type="ECO:0000313" key="2">
    <source>
        <dbReference type="EMBL" id="JAG30656.1"/>
    </source>
</evidence>
<accession>A0A0A9YGA2</accession>
<proteinExistence type="predicted"/>
<reference evidence="2" key="1">
    <citation type="journal article" date="2014" name="PLoS ONE">
        <title>Transcriptome-Based Identification of ABC Transporters in the Western Tarnished Plant Bug Lygus hesperus.</title>
        <authorList>
            <person name="Hull J.J."/>
            <person name="Chaney K."/>
            <person name="Geib S.M."/>
            <person name="Fabrick J.A."/>
            <person name="Brent C.S."/>
            <person name="Walsh D."/>
            <person name="Lavine L.C."/>
        </authorList>
    </citation>
    <scope>NUCLEOTIDE SEQUENCE</scope>
</reference>
<dbReference type="AlphaFoldDB" id="A0A0A9YGA2"/>
<name>A0A0A9YGA2_LYGHE</name>
<reference evidence="2" key="2">
    <citation type="submission" date="2014-07" db="EMBL/GenBank/DDBJ databases">
        <authorList>
            <person name="Hull J."/>
        </authorList>
    </citation>
    <scope>NUCLEOTIDE SEQUENCE</scope>
</reference>
<sequence>MLHTNDIQLMISIRIMEKGVILPETQNTNNQVVVQEMILCVPPASEDSDQDHEYHLPPTSEDTDSSFEDDFHSDYNGDNEVGCSDQALSVLQELPPDQREAQSVCVMTKGRGRKQENTKTSWICRERRKLEDDLLYLWKLGLSMMVPYHCPPKKY</sequence>
<dbReference type="EMBL" id="GBHO01012948">
    <property type="protein sequence ID" value="JAG30656.1"/>
    <property type="molecule type" value="Transcribed_RNA"/>
</dbReference>
<evidence type="ECO:0000256" key="1">
    <source>
        <dbReference type="SAM" id="MobiDB-lite"/>
    </source>
</evidence>
<feature type="region of interest" description="Disordered" evidence="1">
    <location>
        <begin position="44"/>
        <end position="78"/>
    </location>
</feature>
<organism evidence="2">
    <name type="scientific">Lygus hesperus</name>
    <name type="common">Western plant bug</name>
    <dbReference type="NCBI Taxonomy" id="30085"/>
    <lineage>
        <taxon>Eukaryota</taxon>
        <taxon>Metazoa</taxon>
        <taxon>Ecdysozoa</taxon>
        <taxon>Arthropoda</taxon>
        <taxon>Hexapoda</taxon>
        <taxon>Insecta</taxon>
        <taxon>Pterygota</taxon>
        <taxon>Neoptera</taxon>
        <taxon>Paraneoptera</taxon>
        <taxon>Hemiptera</taxon>
        <taxon>Heteroptera</taxon>
        <taxon>Panheteroptera</taxon>
        <taxon>Cimicomorpha</taxon>
        <taxon>Miridae</taxon>
        <taxon>Mirini</taxon>
        <taxon>Lygus</taxon>
    </lineage>
</organism>